<dbReference type="Pfam" id="PF00135">
    <property type="entry name" value="COesterase"/>
    <property type="match status" value="1"/>
</dbReference>
<sequence>MGAITVTMKFNFLWFLLTFAAAASKECGATDSNDTPPVIPTTSGRIIGKADPALPNVHQYLGIPYAVPPVNGRRWAVPELLNQLDAEIQATRLPPSCLQYLDTHLPNPLLENVLEFNLQGLNTTGAISEDCLTLSVWAPASTAASPEGVPVLIFIYGGGFGVGGQDVPYQIPAQWVDRTPDHIVVSFNYRLGIFGFPNAGGLADQNLALLDTRAVVEWCQENIAAFGGDPSRMVLWGQSAGSMMADYYGFAYPDDPIVTGLILNSGTAFTPFFTINDTARSNFTFVADHVGCAGLADDPDQLLSCMRDVDGNVINDFIANYSEADGFPGLAFIPVEDDALIFSNYTQRAVDGLQAKIPAIVGTNALDGLIFADFKAGDPNGPNATAGLEWDLVLFSCPATRTVRLRQQTGLTSFRYVYYGNFTNVSPAPWMGAYHGAELPILMGTHPNFRGNSTPEEYATSQAFQDAYVAFASDPEDGLAGQDWKPYATLGSEDVRGFGRDGVAVEDISIASTEAICVRPPADIFVDV</sequence>
<feature type="domain" description="Carboxylesterase type B" evidence="4">
    <location>
        <begin position="36"/>
        <end position="381"/>
    </location>
</feature>
<dbReference type="EC" id="3.1.1.-" evidence="3"/>
<dbReference type="Proteomes" id="UP001600888">
    <property type="component" value="Unassembled WGS sequence"/>
</dbReference>
<keyword evidence="2 3" id="KW-0378">Hydrolase</keyword>
<feature type="chain" id="PRO_5045005332" description="Carboxylic ester hydrolase" evidence="3">
    <location>
        <begin position="25"/>
        <end position="528"/>
    </location>
</feature>
<feature type="signal peptide" evidence="3">
    <location>
        <begin position="1"/>
        <end position="24"/>
    </location>
</feature>
<keyword evidence="6" id="KW-1185">Reference proteome</keyword>
<comment type="similarity">
    <text evidence="1 3">Belongs to the type-B carboxylesterase/lipase family.</text>
</comment>
<evidence type="ECO:0000313" key="5">
    <source>
        <dbReference type="EMBL" id="KAL2277937.1"/>
    </source>
</evidence>
<evidence type="ECO:0000313" key="6">
    <source>
        <dbReference type="Proteomes" id="UP001600888"/>
    </source>
</evidence>
<evidence type="ECO:0000256" key="3">
    <source>
        <dbReference type="RuleBase" id="RU361235"/>
    </source>
</evidence>
<reference evidence="5 6" key="1">
    <citation type="submission" date="2024-03" db="EMBL/GenBank/DDBJ databases">
        <title>A high-quality draft genome sequence of Diaporthe vaccinii, a causative agent of upright dieback and viscid rot disease in cranberry plants.</title>
        <authorList>
            <person name="Sarrasin M."/>
            <person name="Lang B.F."/>
            <person name="Burger G."/>
        </authorList>
    </citation>
    <scope>NUCLEOTIDE SEQUENCE [LARGE SCALE GENOMIC DNA]</scope>
    <source>
        <strain evidence="5 6">IS7</strain>
    </source>
</reference>
<dbReference type="PROSITE" id="PS00941">
    <property type="entry name" value="CARBOXYLESTERASE_B_2"/>
    <property type="match status" value="1"/>
</dbReference>
<keyword evidence="3" id="KW-0732">Signal</keyword>
<accession>A0ABR4E6A5</accession>
<dbReference type="EMBL" id="JBAWTH010000092">
    <property type="protein sequence ID" value="KAL2277937.1"/>
    <property type="molecule type" value="Genomic_DNA"/>
</dbReference>
<dbReference type="PROSITE" id="PS00122">
    <property type="entry name" value="CARBOXYLESTERASE_B_1"/>
    <property type="match status" value="1"/>
</dbReference>
<gene>
    <name evidence="5" type="ORF">FJTKL_15067</name>
</gene>
<dbReference type="InterPro" id="IPR029058">
    <property type="entry name" value="AB_hydrolase_fold"/>
</dbReference>
<dbReference type="InterPro" id="IPR050654">
    <property type="entry name" value="AChE-related_enzymes"/>
</dbReference>
<evidence type="ECO:0000256" key="2">
    <source>
        <dbReference type="ARBA" id="ARBA00022801"/>
    </source>
</evidence>
<dbReference type="InterPro" id="IPR019819">
    <property type="entry name" value="Carboxylesterase_B_CS"/>
</dbReference>
<proteinExistence type="inferred from homology"/>
<protein>
    <recommendedName>
        <fullName evidence="3">Carboxylic ester hydrolase</fullName>
        <ecNumber evidence="3">3.1.1.-</ecNumber>
    </recommendedName>
</protein>
<dbReference type="SUPFAM" id="SSF53474">
    <property type="entry name" value="alpha/beta-Hydrolases"/>
    <property type="match status" value="1"/>
</dbReference>
<dbReference type="InterPro" id="IPR002018">
    <property type="entry name" value="CarbesteraseB"/>
</dbReference>
<dbReference type="Gene3D" id="3.40.50.1820">
    <property type="entry name" value="alpha/beta hydrolase"/>
    <property type="match status" value="2"/>
</dbReference>
<dbReference type="PANTHER" id="PTHR43918:SF4">
    <property type="entry name" value="CARBOXYLIC ESTER HYDROLASE"/>
    <property type="match status" value="1"/>
</dbReference>
<organism evidence="5 6">
    <name type="scientific">Diaporthe vaccinii</name>
    <dbReference type="NCBI Taxonomy" id="105482"/>
    <lineage>
        <taxon>Eukaryota</taxon>
        <taxon>Fungi</taxon>
        <taxon>Dikarya</taxon>
        <taxon>Ascomycota</taxon>
        <taxon>Pezizomycotina</taxon>
        <taxon>Sordariomycetes</taxon>
        <taxon>Sordariomycetidae</taxon>
        <taxon>Diaporthales</taxon>
        <taxon>Diaporthaceae</taxon>
        <taxon>Diaporthe</taxon>
        <taxon>Diaporthe eres species complex</taxon>
    </lineage>
</organism>
<comment type="caution">
    <text evidence="5">The sequence shown here is derived from an EMBL/GenBank/DDBJ whole genome shotgun (WGS) entry which is preliminary data.</text>
</comment>
<dbReference type="InterPro" id="IPR019826">
    <property type="entry name" value="Carboxylesterase_B_AS"/>
</dbReference>
<dbReference type="PANTHER" id="PTHR43918">
    <property type="entry name" value="ACETYLCHOLINESTERASE"/>
    <property type="match status" value="1"/>
</dbReference>
<evidence type="ECO:0000259" key="4">
    <source>
        <dbReference type="Pfam" id="PF00135"/>
    </source>
</evidence>
<name>A0ABR4E6A5_9PEZI</name>
<evidence type="ECO:0000256" key="1">
    <source>
        <dbReference type="ARBA" id="ARBA00005964"/>
    </source>
</evidence>